<protein>
    <submittedName>
        <fullName evidence="2">Uncharacterized protein</fullName>
    </submittedName>
</protein>
<sequence length="367" mass="40506">MCNPIIATFSACGHTQRLTQIQQCDTATATEDPSYHCQPLGPAQQRDIPSKCFTCTKAAAQSGGSPSQGHHVQAPANPPQQPAGHPESPSDDQYSSDTGSDDGHYDDHSDDQRSVDEQEGDDVSDRENERHLERILEESRCEAEEAERQHAQEEEVYRVALELSTQTQQEEDARRAAKPKFYYQFVTRYICHHEYNHGYSEEPLERVEEDEEFLISDNYRRRCPDCEGAGSGGGGATQQTPSRQTQQPPLYLGPRAPDTSAFGPPPPADEYQYQDPNPRAKGKQRARDRPSASSSSQQAPREQNLIDLEGGVGDMSFQAPPAPAPRRQDNLAEQVARAQGQQPRAPRGHRADESGTLPQGSPPGYGT</sequence>
<feature type="compositionally biased region" description="Basic and acidic residues" evidence="1">
    <location>
        <begin position="101"/>
        <end position="116"/>
    </location>
</feature>
<proteinExistence type="predicted"/>
<feature type="compositionally biased region" description="Low complexity" evidence="1">
    <location>
        <begin position="291"/>
        <end position="301"/>
    </location>
</feature>
<evidence type="ECO:0000313" key="3">
    <source>
        <dbReference type="Proteomes" id="UP001172684"/>
    </source>
</evidence>
<feature type="compositionally biased region" description="Basic and acidic residues" evidence="1">
    <location>
        <begin position="123"/>
        <end position="151"/>
    </location>
</feature>
<feature type="region of interest" description="Disordered" evidence="1">
    <location>
        <begin position="225"/>
        <end position="367"/>
    </location>
</feature>
<dbReference type="Proteomes" id="UP001172684">
    <property type="component" value="Unassembled WGS sequence"/>
</dbReference>
<comment type="caution">
    <text evidence="2">The sequence shown here is derived from an EMBL/GenBank/DDBJ whole genome shotgun (WGS) entry which is preliminary data.</text>
</comment>
<name>A0ABQ9NVE0_9PEZI</name>
<accession>A0ABQ9NVE0</accession>
<keyword evidence="3" id="KW-1185">Reference proteome</keyword>
<organism evidence="2 3">
    <name type="scientific">Coniosporium apollinis</name>
    <dbReference type="NCBI Taxonomy" id="61459"/>
    <lineage>
        <taxon>Eukaryota</taxon>
        <taxon>Fungi</taxon>
        <taxon>Dikarya</taxon>
        <taxon>Ascomycota</taxon>
        <taxon>Pezizomycotina</taxon>
        <taxon>Dothideomycetes</taxon>
        <taxon>Dothideomycetes incertae sedis</taxon>
        <taxon>Coniosporium</taxon>
    </lineage>
</organism>
<feature type="region of interest" description="Disordered" evidence="1">
    <location>
        <begin position="58"/>
        <end position="151"/>
    </location>
</feature>
<reference evidence="2" key="1">
    <citation type="submission" date="2022-10" db="EMBL/GenBank/DDBJ databases">
        <title>Culturing micro-colonial fungi from biological soil crusts in the Mojave desert and describing Neophaeococcomyces mojavensis, and introducing the new genera and species Taxawa tesnikishii.</title>
        <authorList>
            <person name="Kurbessoian T."/>
            <person name="Stajich J.E."/>
        </authorList>
    </citation>
    <scope>NUCLEOTIDE SEQUENCE</scope>
    <source>
        <strain evidence="2">TK_1</strain>
    </source>
</reference>
<gene>
    <name evidence="2" type="ORF">H2201_004698</name>
</gene>
<evidence type="ECO:0000256" key="1">
    <source>
        <dbReference type="SAM" id="MobiDB-lite"/>
    </source>
</evidence>
<evidence type="ECO:0000313" key="2">
    <source>
        <dbReference type="EMBL" id="KAJ9665224.1"/>
    </source>
</evidence>
<dbReference type="EMBL" id="JAPDRL010000031">
    <property type="protein sequence ID" value="KAJ9665224.1"/>
    <property type="molecule type" value="Genomic_DNA"/>
</dbReference>
<feature type="compositionally biased region" description="Low complexity" evidence="1">
    <location>
        <begin position="237"/>
        <end position="249"/>
    </location>
</feature>